<reference evidence="11 12" key="1">
    <citation type="submission" date="2024-05" db="EMBL/GenBank/DDBJ databases">
        <title>Culex pipiens pipiens assembly and annotation.</title>
        <authorList>
            <person name="Alout H."/>
            <person name="Durand T."/>
        </authorList>
    </citation>
    <scope>NUCLEOTIDE SEQUENCE [LARGE SCALE GENOMIC DNA]</scope>
    <source>
        <strain evidence="11">HA-2024</strain>
        <tissue evidence="11">Whole body</tissue>
    </source>
</reference>
<evidence type="ECO:0000256" key="7">
    <source>
        <dbReference type="ARBA" id="ARBA00023136"/>
    </source>
</evidence>
<dbReference type="PANTHER" id="PTHR21137:SF35">
    <property type="entry name" value="ODORANT RECEPTOR 19A-RELATED"/>
    <property type="match status" value="1"/>
</dbReference>
<feature type="transmembrane region" description="Helical" evidence="10">
    <location>
        <begin position="162"/>
        <end position="180"/>
    </location>
</feature>
<evidence type="ECO:0000256" key="5">
    <source>
        <dbReference type="ARBA" id="ARBA00022725"/>
    </source>
</evidence>
<keyword evidence="7 10" id="KW-0472">Membrane</keyword>
<dbReference type="Proteomes" id="UP001562425">
    <property type="component" value="Unassembled WGS sequence"/>
</dbReference>
<feature type="transmembrane region" description="Helical" evidence="10">
    <location>
        <begin position="298"/>
        <end position="319"/>
    </location>
</feature>
<accession>A0ABD1DMP8</accession>
<evidence type="ECO:0000256" key="1">
    <source>
        <dbReference type="ARBA" id="ARBA00004651"/>
    </source>
</evidence>
<comment type="subcellular location">
    <subcellularLocation>
        <location evidence="1 10">Cell membrane</location>
        <topology evidence="1 10">Multi-pass membrane protein</topology>
    </subcellularLocation>
</comment>
<keyword evidence="2" id="KW-1003">Cell membrane</keyword>
<dbReference type="AlphaFoldDB" id="A0ABD1DMP8"/>
<evidence type="ECO:0000256" key="4">
    <source>
        <dbReference type="ARBA" id="ARBA00022692"/>
    </source>
</evidence>
<comment type="similarity">
    <text evidence="10">Belongs to the insect chemoreceptor superfamily. Heteromeric odorant receptor channel (TC 1.A.69) family.</text>
</comment>
<feature type="transmembrane region" description="Helical" evidence="10">
    <location>
        <begin position="325"/>
        <end position="343"/>
    </location>
</feature>
<dbReference type="InterPro" id="IPR004117">
    <property type="entry name" value="7tm6_olfct_rcpt"/>
</dbReference>
<keyword evidence="5 10" id="KW-0552">Olfaction</keyword>
<evidence type="ECO:0000256" key="10">
    <source>
        <dbReference type="RuleBase" id="RU351113"/>
    </source>
</evidence>
<dbReference type="GO" id="GO:0007165">
    <property type="term" value="P:signal transduction"/>
    <property type="evidence" value="ECO:0007669"/>
    <property type="project" value="UniProtKB-KW"/>
</dbReference>
<name>A0ABD1DMP8_CULPP</name>
<sequence length="430" mass="50639">MKVPLEEVPTHQFLRTTRSSMVNYLNRLRSAYARFVDIRNADDIFSHYVWVHGNTSGIGLHSPAQRWKQTLFRSISFVFALQQLVLVRDVIDAMSRTDDLTIRIGMCLIYSTLSMLQLVCMDLRYDLFLRVKDYFNGRRDRCCGGRDADQTRAEFFRQSRRNLLVAEIPVTIMSLIWAFFAREEYFHLVWNVSEEHQWIVDAIDQFYGLPLVYWNNSSWIISLSMMSTLRNAVHELSLIAESFATVFARASQKVQHIADPTAKETQFWTTFDQLFRESLKDYEEFLAMIVTLRKLMSLFFLLKVLTVESLLAVTCFTTFNITFQVFTALAYAIVFTIECFLLCKLVEQLNDQKESIGENLYHWQWPDWLRHTPERAARMRRMKITTMITAEHCQKTFRFRCGDMLDVSMEMFQMVLNTCYTLLTFLQATN</sequence>
<organism evidence="11 12">
    <name type="scientific">Culex pipiens pipiens</name>
    <name type="common">Northern house mosquito</name>
    <dbReference type="NCBI Taxonomy" id="38569"/>
    <lineage>
        <taxon>Eukaryota</taxon>
        <taxon>Metazoa</taxon>
        <taxon>Ecdysozoa</taxon>
        <taxon>Arthropoda</taxon>
        <taxon>Hexapoda</taxon>
        <taxon>Insecta</taxon>
        <taxon>Pterygota</taxon>
        <taxon>Neoptera</taxon>
        <taxon>Endopterygota</taxon>
        <taxon>Diptera</taxon>
        <taxon>Nematocera</taxon>
        <taxon>Culicoidea</taxon>
        <taxon>Culicidae</taxon>
        <taxon>Culicinae</taxon>
        <taxon>Culicini</taxon>
        <taxon>Culex</taxon>
        <taxon>Culex</taxon>
    </lineage>
</organism>
<comment type="caution">
    <text evidence="10">Lacks conserved residue(s) required for the propagation of feature annotation.</text>
</comment>
<evidence type="ECO:0000313" key="11">
    <source>
        <dbReference type="EMBL" id="KAL1400669.1"/>
    </source>
</evidence>
<evidence type="ECO:0000256" key="2">
    <source>
        <dbReference type="ARBA" id="ARBA00022475"/>
    </source>
</evidence>
<gene>
    <name evidence="11" type="ORF">pipiens_002030</name>
</gene>
<evidence type="ECO:0000256" key="9">
    <source>
        <dbReference type="ARBA" id="ARBA00023224"/>
    </source>
</evidence>
<dbReference type="GO" id="GO:0005886">
    <property type="term" value="C:plasma membrane"/>
    <property type="evidence" value="ECO:0007669"/>
    <property type="project" value="UniProtKB-SubCell"/>
</dbReference>
<comment type="caution">
    <text evidence="11">The sequence shown here is derived from an EMBL/GenBank/DDBJ whole genome shotgun (WGS) entry which is preliminary data.</text>
</comment>
<dbReference type="PANTHER" id="PTHR21137">
    <property type="entry name" value="ODORANT RECEPTOR"/>
    <property type="match status" value="1"/>
</dbReference>
<proteinExistence type="inferred from homology"/>
<keyword evidence="12" id="KW-1185">Reference proteome</keyword>
<keyword evidence="6 10" id="KW-1133">Transmembrane helix</keyword>
<keyword evidence="8 10" id="KW-0675">Receptor</keyword>
<evidence type="ECO:0000313" key="12">
    <source>
        <dbReference type="Proteomes" id="UP001562425"/>
    </source>
</evidence>
<evidence type="ECO:0000256" key="8">
    <source>
        <dbReference type="ARBA" id="ARBA00023170"/>
    </source>
</evidence>
<dbReference type="GO" id="GO:0007608">
    <property type="term" value="P:sensory perception of smell"/>
    <property type="evidence" value="ECO:0007669"/>
    <property type="project" value="UniProtKB-KW"/>
</dbReference>
<evidence type="ECO:0000256" key="3">
    <source>
        <dbReference type="ARBA" id="ARBA00022606"/>
    </source>
</evidence>
<dbReference type="EMBL" id="JBEHCU010005167">
    <property type="protein sequence ID" value="KAL1400669.1"/>
    <property type="molecule type" value="Genomic_DNA"/>
</dbReference>
<keyword evidence="9 10" id="KW-0807">Transducer</keyword>
<evidence type="ECO:0000256" key="6">
    <source>
        <dbReference type="ARBA" id="ARBA00022989"/>
    </source>
</evidence>
<keyword evidence="3 10" id="KW-0716">Sensory transduction</keyword>
<protein>
    <recommendedName>
        <fullName evidence="10">Odorant receptor</fullName>
    </recommendedName>
</protein>
<dbReference type="Pfam" id="PF02949">
    <property type="entry name" value="7tm_6"/>
    <property type="match status" value="1"/>
</dbReference>
<keyword evidence="4 10" id="KW-0812">Transmembrane</keyword>